<proteinExistence type="predicted"/>
<name>K3WNS9_GLOUD</name>
<reference evidence="2" key="3">
    <citation type="submission" date="2015-02" db="UniProtKB">
        <authorList>
            <consortium name="EnsemblProtists"/>
        </authorList>
    </citation>
    <scope>IDENTIFICATION</scope>
    <source>
        <strain evidence="2">DAOM BR144</strain>
    </source>
</reference>
<dbReference type="VEuPathDB" id="FungiDB:PYU1_G006609"/>
<dbReference type="InterPro" id="IPR032675">
    <property type="entry name" value="LRR_dom_sf"/>
</dbReference>
<evidence type="ECO:0000313" key="3">
    <source>
        <dbReference type="Proteomes" id="UP000019132"/>
    </source>
</evidence>
<protein>
    <submittedName>
        <fullName evidence="2">Uncharacterized protein</fullName>
    </submittedName>
</protein>
<dbReference type="AlphaFoldDB" id="K3WNS9"/>
<dbReference type="SUPFAM" id="SSF52058">
    <property type="entry name" value="L domain-like"/>
    <property type="match status" value="1"/>
</dbReference>
<accession>K3WNS9</accession>
<dbReference type="eggNOG" id="ENOG502T3HV">
    <property type="taxonomic scope" value="Eukaryota"/>
</dbReference>
<dbReference type="STRING" id="431595.K3WNS9"/>
<evidence type="ECO:0000256" key="1">
    <source>
        <dbReference type="SAM" id="Phobius"/>
    </source>
</evidence>
<keyword evidence="3" id="KW-1185">Reference proteome</keyword>
<keyword evidence="1" id="KW-0472">Membrane</keyword>
<reference evidence="3" key="1">
    <citation type="journal article" date="2010" name="Genome Biol.">
        <title>Genome sequence of the necrotrophic plant pathogen Pythium ultimum reveals original pathogenicity mechanisms and effector repertoire.</title>
        <authorList>
            <person name="Levesque C.A."/>
            <person name="Brouwer H."/>
            <person name="Cano L."/>
            <person name="Hamilton J.P."/>
            <person name="Holt C."/>
            <person name="Huitema E."/>
            <person name="Raffaele S."/>
            <person name="Robideau G.P."/>
            <person name="Thines M."/>
            <person name="Win J."/>
            <person name="Zerillo M.M."/>
            <person name="Beakes G.W."/>
            <person name="Boore J.L."/>
            <person name="Busam D."/>
            <person name="Dumas B."/>
            <person name="Ferriera S."/>
            <person name="Fuerstenberg S.I."/>
            <person name="Gachon C.M."/>
            <person name="Gaulin E."/>
            <person name="Govers F."/>
            <person name="Grenville-Briggs L."/>
            <person name="Horner N."/>
            <person name="Hostetler J."/>
            <person name="Jiang R.H."/>
            <person name="Johnson J."/>
            <person name="Krajaejun T."/>
            <person name="Lin H."/>
            <person name="Meijer H.J."/>
            <person name="Moore B."/>
            <person name="Morris P."/>
            <person name="Phuntmart V."/>
            <person name="Puiu D."/>
            <person name="Shetty J."/>
            <person name="Stajich J.E."/>
            <person name="Tripathy S."/>
            <person name="Wawra S."/>
            <person name="van West P."/>
            <person name="Whitty B.R."/>
            <person name="Coutinho P.M."/>
            <person name="Henrissat B."/>
            <person name="Martin F."/>
            <person name="Thomas P.D."/>
            <person name="Tyler B.M."/>
            <person name="De Vries R.P."/>
            <person name="Kamoun S."/>
            <person name="Yandell M."/>
            <person name="Tisserat N."/>
            <person name="Buell C.R."/>
        </authorList>
    </citation>
    <scope>NUCLEOTIDE SEQUENCE</scope>
    <source>
        <strain evidence="3">DAOM:BR144</strain>
    </source>
</reference>
<dbReference type="EMBL" id="GL376635">
    <property type="status" value="NOT_ANNOTATED_CDS"/>
    <property type="molecule type" value="Genomic_DNA"/>
</dbReference>
<feature type="transmembrane region" description="Helical" evidence="1">
    <location>
        <begin position="218"/>
        <end position="239"/>
    </location>
</feature>
<dbReference type="HOGENOM" id="CLU_010354_5_1_1"/>
<sequence length="757" mass="84871">MTVSTLRALSLRSPHGVLMRTKSGRSNAARRNAFFVSVSRLQFRIWWLIFMALHAACLGYFGVAAYCYWKLPLTFMALNLETYRMSMPLRDMPIVAVCHSSIAAGHAFFLMRMLLSSLLHRRFTFGRLGWRIKTTSKCHQDARGGGVYQCAWLRSVVLAFTRLNVLWIRVFSRRGMLGIEGKHFALLFILRELFESVLQSVQAYRMSLYVPRVLLNRFYVGIIVINCWSSPMVQYMYAADPPLVRLLCLVLDIGLDFTATVGIPVALVLPYRNGYDPVNATFDFLLWYDDFWLINMMNEFKLLFVSSWGDLVSRMFFSVSLLIAVQNAKSLLRKTNRKVHTAATGSNQFSVSAGRDASSSFSARWKTQVMPFISRKFSQTMLPKAQHMSATMSTSSIPVIALPPPVLDHTVTKVAHVLFAVWGIVVLALHLHGELQTMPAECALTVRPWFSYKSACSLVQINCNARREQQQLTCTRDEMDAILENIDETTLAHIVIRHCPHVEISPRLKSFSRLVGFKIYNSTLVDWSASAALTQASHPHVVFLFLVFVNMSSFPDGLLSDDFPKQLLDIEFSGSNLTTLPASIRTKWPPGGSFVLEQGILAQVPPVMERMGISFLSLVRNQISELPDFIFTSTNAITIWLSGNPIKSLPESLQPSRSIRRVHLIDTKVETLPVWMNAEFFELAVVHAGGTPLCSDVLASLSGATNSSRSPSLSVAKSAYLQGALTCDEREGDDLTYYPSLAEASLDESKALTAFFK</sequence>
<evidence type="ECO:0000313" key="2">
    <source>
        <dbReference type="EnsemblProtists" id="PYU1_T006621"/>
    </source>
</evidence>
<dbReference type="Proteomes" id="UP000019132">
    <property type="component" value="Unassembled WGS sequence"/>
</dbReference>
<feature type="transmembrane region" description="Helical" evidence="1">
    <location>
        <begin position="94"/>
        <end position="115"/>
    </location>
</feature>
<reference evidence="3" key="2">
    <citation type="submission" date="2010-04" db="EMBL/GenBank/DDBJ databases">
        <authorList>
            <person name="Buell R."/>
            <person name="Hamilton J."/>
            <person name="Hostetler J."/>
        </authorList>
    </citation>
    <scope>NUCLEOTIDE SEQUENCE [LARGE SCALE GENOMIC DNA]</scope>
    <source>
        <strain evidence="3">DAOM:BR144</strain>
    </source>
</reference>
<dbReference type="InParanoid" id="K3WNS9"/>
<dbReference type="Gene3D" id="3.80.10.10">
    <property type="entry name" value="Ribonuclease Inhibitor"/>
    <property type="match status" value="1"/>
</dbReference>
<organism evidence="2 3">
    <name type="scientific">Globisporangium ultimum (strain ATCC 200006 / CBS 805.95 / DAOM BR144)</name>
    <name type="common">Pythium ultimum</name>
    <dbReference type="NCBI Taxonomy" id="431595"/>
    <lineage>
        <taxon>Eukaryota</taxon>
        <taxon>Sar</taxon>
        <taxon>Stramenopiles</taxon>
        <taxon>Oomycota</taxon>
        <taxon>Peronosporomycetes</taxon>
        <taxon>Pythiales</taxon>
        <taxon>Pythiaceae</taxon>
        <taxon>Globisporangium</taxon>
    </lineage>
</organism>
<keyword evidence="1" id="KW-0812">Transmembrane</keyword>
<feature type="transmembrane region" description="Helical" evidence="1">
    <location>
        <begin position="45"/>
        <end position="69"/>
    </location>
</feature>
<dbReference type="EnsemblProtists" id="PYU1_T006621">
    <property type="protein sequence ID" value="PYU1_T006621"/>
    <property type="gene ID" value="PYU1_G006609"/>
</dbReference>
<keyword evidence="1" id="KW-1133">Transmembrane helix</keyword>